<evidence type="ECO:0000256" key="4">
    <source>
        <dbReference type="ARBA" id="ARBA00022989"/>
    </source>
</evidence>
<evidence type="ECO:0000256" key="2">
    <source>
        <dbReference type="ARBA" id="ARBA00022692"/>
    </source>
</evidence>
<keyword evidence="5 6" id="KW-0472">Membrane</keyword>
<proteinExistence type="predicted"/>
<comment type="subcellular location">
    <subcellularLocation>
        <location evidence="1">Membrane</location>
        <topology evidence="1">Single-pass membrane protein</topology>
    </subcellularLocation>
</comment>
<sequence length="428" mass="47456">QTARLVMNSPIACTCETYWLARALRERRVAAAFDPQCAAPRDPPGRSILKKYLSSVPLSALVCELPPDKCATNCTCVVETHLGGLRVTCRGVDDLRLDNLTSEKVDVKQVYATGVKRLPTTVPATIKLLDLSNSSIQNASAEAAAALFAHGARVRLARNPLQCDCDNRGLLDALHANQALVLEYANTTCSDNRTVSVARAALQCTRRSWALGALVALCVAALAAVLAAALLSRPETRLRIKAFLHSRGVRARWLAKRLEPADEDRIFDAFVAHSSHDQRFVAETLARTLESGPRPHRLCLDYRDWPAGAWIPTQIEDSIRYSRRTVALVSKHFLSSRWARAELRAAHAAAIRERAPRIIIVLLDVRAAELDDELRALAAAHAAVRWGEPWFWEKLRYALPDARDPAWHRARADWPERPRDPQRPPAAA</sequence>
<feature type="non-terminal residue" evidence="8">
    <location>
        <position position="1"/>
    </location>
</feature>
<dbReference type="Gene3D" id="3.40.50.10140">
    <property type="entry name" value="Toll/interleukin-1 receptor homology (TIR) domain"/>
    <property type="match status" value="1"/>
</dbReference>
<keyword evidence="3" id="KW-0732">Signal</keyword>
<evidence type="ECO:0000256" key="5">
    <source>
        <dbReference type="ARBA" id="ARBA00023136"/>
    </source>
</evidence>
<reference evidence="8 9" key="1">
    <citation type="submission" date="2024-06" db="EMBL/GenBank/DDBJ databases">
        <title>A chromosome-level genome assembly of beet webworm, Loxostege sticticalis.</title>
        <authorList>
            <person name="Zhang Y."/>
        </authorList>
    </citation>
    <scope>NUCLEOTIDE SEQUENCE [LARGE SCALE GENOMIC DNA]</scope>
    <source>
        <strain evidence="8">AQ026</strain>
        <tissue evidence="8">Whole body</tissue>
    </source>
</reference>
<gene>
    <name evidence="8" type="ORF">ABMA27_001777</name>
</gene>
<evidence type="ECO:0000313" key="9">
    <source>
        <dbReference type="Proteomes" id="UP001549920"/>
    </source>
</evidence>
<evidence type="ECO:0000256" key="1">
    <source>
        <dbReference type="ARBA" id="ARBA00004167"/>
    </source>
</evidence>
<dbReference type="SUPFAM" id="SSF52058">
    <property type="entry name" value="L domain-like"/>
    <property type="match status" value="1"/>
</dbReference>
<dbReference type="InterPro" id="IPR035897">
    <property type="entry name" value="Toll_tir_struct_dom_sf"/>
</dbReference>
<evidence type="ECO:0000259" key="7">
    <source>
        <dbReference type="PROSITE" id="PS50104"/>
    </source>
</evidence>
<dbReference type="PANTHER" id="PTHR24365">
    <property type="entry name" value="TOLL-LIKE RECEPTOR"/>
    <property type="match status" value="1"/>
</dbReference>
<dbReference type="EMBL" id="JBEUOH010000011">
    <property type="protein sequence ID" value="KAL0882028.1"/>
    <property type="molecule type" value="Genomic_DNA"/>
</dbReference>
<feature type="domain" description="TIR" evidence="7">
    <location>
        <begin position="265"/>
        <end position="399"/>
    </location>
</feature>
<keyword evidence="2 6" id="KW-0812">Transmembrane</keyword>
<evidence type="ECO:0000313" key="8">
    <source>
        <dbReference type="EMBL" id="KAL0882028.1"/>
    </source>
</evidence>
<organism evidence="8 9">
    <name type="scientific">Loxostege sticticalis</name>
    <name type="common">Beet webworm moth</name>
    <dbReference type="NCBI Taxonomy" id="481309"/>
    <lineage>
        <taxon>Eukaryota</taxon>
        <taxon>Metazoa</taxon>
        <taxon>Ecdysozoa</taxon>
        <taxon>Arthropoda</taxon>
        <taxon>Hexapoda</taxon>
        <taxon>Insecta</taxon>
        <taxon>Pterygota</taxon>
        <taxon>Neoptera</taxon>
        <taxon>Endopterygota</taxon>
        <taxon>Lepidoptera</taxon>
        <taxon>Glossata</taxon>
        <taxon>Ditrysia</taxon>
        <taxon>Pyraloidea</taxon>
        <taxon>Crambidae</taxon>
        <taxon>Pyraustinae</taxon>
        <taxon>Loxostege</taxon>
    </lineage>
</organism>
<dbReference type="SUPFAM" id="SSF52200">
    <property type="entry name" value="Toll/Interleukin receptor TIR domain"/>
    <property type="match status" value="1"/>
</dbReference>
<dbReference type="SMART" id="SM00255">
    <property type="entry name" value="TIR"/>
    <property type="match status" value="1"/>
</dbReference>
<dbReference type="PROSITE" id="PS50104">
    <property type="entry name" value="TIR"/>
    <property type="match status" value="1"/>
</dbReference>
<dbReference type="PANTHER" id="PTHR24365:SF541">
    <property type="entry name" value="PROTEIN TOLL-RELATED"/>
    <property type="match status" value="1"/>
</dbReference>
<evidence type="ECO:0000256" key="3">
    <source>
        <dbReference type="ARBA" id="ARBA00022729"/>
    </source>
</evidence>
<protein>
    <recommendedName>
        <fullName evidence="7">TIR domain-containing protein</fullName>
    </recommendedName>
</protein>
<feature type="transmembrane region" description="Helical" evidence="6">
    <location>
        <begin position="209"/>
        <end position="231"/>
    </location>
</feature>
<dbReference type="Proteomes" id="UP001549920">
    <property type="component" value="Unassembled WGS sequence"/>
</dbReference>
<dbReference type="Gene3D" id="3.80.10.10">
    <property type="entry name" value="Ribonuclease Inhibitor"/>
    <property type="match status" value="1"/>
</dbReference>
<dbReference type="InterPro" id="IPR032675">
    <property type="entry name" value="LRR_dom_sf"/>
</dbReference>
<dbReference type="InterPro" id="IPR000157">
    <property type="entry name" value="TIR_dom"/>
</dbReference>
<comment type="caution">
    <text evidence="8">The sequence shown here is derived from an EMBL/GenBank/DDBJ whole genome shotgun (WGS) entry which is preliminary data.</text>
</comment>
<name>A0ABR3HZN2_LOXSC</name>
<keyword evidence="9" id="KW-1185">Reference proteome</keyword>
<evidence type="ECO:0000256" key="6">
    <source>
        <dbReference type="SAM" id="Phobius"/>
    </source>
</evidence>
<accession>A0ABR3HZN2</accession>
<dbReference type="Pfam" id="PF13676">
    <property type="entry name" value="TIR_2"/>
    <property type="match status" value="1"/>
</dbReference>
<keyword evidence="4 6" id="KW-1133">Transmembrane helix</keyword>